<dbReference type="AlphaFoldDB" id="A0A2K2CUF3"/>
<dbReference type="InParanoid" id="A0A2K2CUF3"/>
<dbReference type="EnsemblPlants" id="PNT65659">
    <property type="protein sequence ID" value="PNT65659"/>
    <property type="gene ID" value="BRADI_3g00449v3"/>
</dbReference>
<organism evidence="1">
    <name type="scientific">Brachypodium distachyon</name>
    <name type="common">Purple false brome</name>
    <name type="synonym">Trachynia distachya</name>
    <dbReference type="NCBI Taxonomy" id="15368"/>
    <lineage>
        <taxon>Eukaryota</taxon>
        <taxon>Viridiplantae</taxon>
        <taxon>Streptophyta</taxon>
        <taxon>Embryophyta</taxon>
        <taxon>Tracheophyta</taxon>
        <taxon>Spermatophyta</taxon>
        <taxon>Magnoliopsida</taxon>
        <taxon>Liliopsida</taxon>
        <taxon>Poales</taxon>
        <taxon>Poaceae</taxon>
        <taxon>BOP clade</taxon>
        <taxon>Pooideae</taxon>
        <taxon>Stipodae</taxon>
        <taxon>Brachypodieae</taxon>
        <taxon>Brachypodium</taxon>
    </lineage>
</organism>
<dbReference type="EMBL" id="CM000882">
    <property type="protein sequence ID" value="PNT65659.1"/>
    <property type="molecule type" value="Genomic_DNA"/>
</dbReference>
<dbReference type="STRING" id="15368.A0A2K2CUF3"/>
<name>A0A2K2CUF3_BRADI</name>
<gene>
    <name evidence="1" type="ORF">BRADI_3g00449v3</name>
</gene>
<protein>
    <submittedName>
        <fullName evidence="1 2">Uncharacterized protein</fullName>
    </submittedName>
</protein>
<proteinExistence type="predicted"/>
<dbReference type="Proteomes" id="UP000008810">
    <property type="component" value="Chromosome 3"/>
</dbReference>
<sequence>MNIAILNFTFHLITSELFSTENWWNSLKEGPKLSLLVTEIQGAPRKRYSSLPRSKYRARSRTEEPFYENPFPDCICLSGKHLCVAV</sequence>
<reference evidence="1 2" key="1">
    <citation type="journal article" date="2010" name="Nature">
        <title>Genome sequencing and analysis of the model grass Brachypodium distachyon.</title>
        <authorList>
            <consortium name="International Brachypodium Initiative"/>
        </authorList>
    </citation>
    <scope>NUCLEOTIDE SEQUENCE [LARGE SCALE GENOMIC DNA]</scope>
    <source>
        <strain evidence="1 2">Bd21</strain>
    </source>
</reference>
<dbReference type="OrthoDB" id="2012966at2759"/>
<accession>A0A2K2CUF3</accession>
<evidence type="ECO:0000313" key="2">
    <source>
        <dbReference type="EnsemblPlants" id="PNT65659"/>
    </source>
</evidence>
<reference evidence="2" key="3">
    <citation type="submission" date="2018-08" db="UniProtKB">
        <authorList>
            <consortium name="EnsemblPlants"/>
        </authorList>
    </citation>
    <scope>IDENTIFICATION</scope>
    <source>
        <strain evidence="2">cv. Bd21</strain>
    </source>
</reference>
<dbReference type="Gramene" id="PNT65659">
    <property type="protein sequence ID" value="PNT65659"/>
    <property type="gene ID" value="BRADI_3g00449v3"/>
</dbReference>
<keyword evidence="3" id="KW-1185">Reference proteome</keyword>
<evidence type="ECO:0000313" key="3">
    <source>
        <dbReference type="Proteomes" id="UP000008810"/>
    </source>
</evidence>
<evidence type="ECO:0000313" key="1">
    <source>
        <dbReference type="EMBL" id="PNT65659.1"/>
    </source>
</evidence>
<reference evidence="1" key="2">
    <citation type="submission" date="2017-06" db="EMBL/GenBank/DDBJ databases">
        <title>WGS assembly of Brachypodium distachyon.</title>
        <authorList>
            <consortium name="The International Brachypodium Initiative"/>
            <person name="Lucas S."/>
            <person name="Harmon-Smith M."/>
            <person name="Lail K."/>
            <person name="Tice H."/>
            <person name="Grimwood J."/>
            <person name="Bruce D."/>
            <person name="Barry K."/>
            <person name="Shu S."/>
            <person name="Lindquist E."/>
            <person name="Wang M."/>
            <person name="Pitluck S."/>
            <person name="Vogel J.P."/>
            <person name="Garvin D.F."/>
            <person name="Mockler T.C."/>
            <person name="Schmutz J."/>
            <person name="Rokhsar D."/>
            <person name="Bevan M.W."/>
        </authorList>
    </citation>
    <scope>NUCLEOTIDE SEQUENCE</scope>
    <source>
        <strain evidence="1">Bd21</strain>
    </source>
</reference>